<reference evidence="3" key="1">
    <citation type="submission" date="2012-02" db="EMBL/GenBank/DDBJ databases">
        <title>Genome sequencing of Giardia lamblia Genotypes A2 and B isolates (DH and GS) and comparative analysis with the genomes of Genotypes A1 and E (WB and Pig).</title>
        <authorList>
            <person name="Adam R."/>
            <person name="Dahlstrom E."/>
            <person name="Martens C."/>
            <person name="Bruno D."/>
            <person name="Barbian K."/>
            <person name="Porcella S.F."/>
            <person name="Nash T."/>
        </authorList>
    </citation>
    <scope>NUCLEOTIDE SEQUENCE</scope>
    <source>
        <strain evidence="3">GS</strain>
    </source>
</reference>
<proteinExistence type="predicted"/>
<keyword evidence="1" id="KW-0732">Signal</keyword>
<comment type="caution">
    <text evidence="2">The sequence shown here is derived from an EMBL/GenBank/DDBJ whole genome shotgun (WGS) entry which is preliminary data.</text>
</comment>
<organism evidence="2 3">
    <name type="scientific">Giardia intestinalis</name>
    <name type="common">Giardia lamblia</name>
    <dbReference type="NCBI Taxonomy" id="5741"/>
    <lineage>
        <taxon>Eukaryota</taxon>
        <taxon>Metamonada</taxon>
        <taxon>Diplomonadida</taxon>
        <taxon>Hexamitidae</taxon>
        <taxon>Giardiinae</taxon>
        <taxon>Giardia</taxon>
    </lineage>
</organism>
<dbReference type="Proteomes" id="UP000018040">
    <property type="component" value="Unassembled WGS sequence"/>
</dbReference>
<gene>
    <name evidence="2" type="ORF">GSB_153656</name>
</gene>
<evidence type="ECO:0000256" key="1">
    <source>
        <dbReference type="SAM" id="SignalP"/>
    </source>
</evidence>
<evidence type="ECO:0000313" key="3">
    <source>
        <dbReference type="Proteomes" id="UP000018040"/>
    </source>
</evidence>
<dbReference type="EMBL" id="AHHH01000122">
    <property type="protein sequence ID" value="ESU41537.1"/>
    <property type="molecule type" value="Genomic_DNA"/>
</dbReference>
<reference evidence="2 3" key="2">
    <citation type="journal article" date="2013" name="Genome Biol. Evol.">
        <title>Genome sequencing of Giardia lamblia genotypes A2 and B isolates (DH and GS) and comparative analysis with the genomes of genotypes A1 and E (WB and Pig).</title>
        <authorList>
            <person name="Adam R.D."/>
            <person name="Dahlstrom E.W."/>
            <person name="Martens C.A."/>
            <person name="Bruno D.P."/>
            <person name="Barbian K.D."/>
            <person name="Ricklefs S.M."/>
            <person name="Hernandez M.M."/>
            <person name="Narla N.P."/>
            <person name="Patel R.B."/>
            <person name="Porcella S.F."/>
            <person name="Nash T.E."/>
        </authorList>
    </citation>
    <scope>NUCLEOTIDE SEQUENCE [LARGE SCALE GENOMIC DNA]</scope>
    <source>
        <strain evidence="2 3">GS</strain>
    </source>
</reference>
<accession>V6TT51</accession>
<feature type="signal peptide" evidence="1">
    <location>
        <begin position="1"/>
        <end position="20"/>
    </location>
</feature>
<dbReference type="AlphaFoldDB" id="V6TT51"/>
<name>V6TT51_GIAIN</name>
<feature type="chain" id="PRO_5004751790" evidence="1">
    <location>
        <begin position="21"/>
        <end position="60"/>
    </location>
</feature>
<protein>
    <submittedName>
        <fullName evidence="2">Variant-specific surface protein</fullName>
    </submittedName>
</protein>
<evidence type="ECO:0000313" key="2">
    <source>
        <dbReference type="EMBL" id="ESU41537.1"/>
    </source>
</evidence>
<sequence length="60" mass="6473">MGSKRLLCLWGVCTVYMALSVMPCETARHALWGAQECTRATEVRGLCGAMGVPEDAEGRV</sequence>